<comment type="caution">
    <text evidence="2">The sequence shown here is derived from an EMBL/GenBank/DDBJ whole genome shotgun (WGS) entry which is preliminary data.</text>
</comment>
<feature type="transmembrane region" description="Helical" evidence="1">
    <location>
        <begin position="44"/>
        <end position="63"/>
    </location>
</feature>
<evidence type="ECO:0000313" key="3">
    <source>
        <dbReference type="Proteomes" id="UP000177103"/>
    </source>
</evidence>
<sequence length="116" mass="11237">MKGAVVALGIIGAIAGLIAGFFALGVQGVGDAFGAQGPDITGNGIVAILASVAGLIGTVLVFSKPKIAGGVMIGSGIVGLVATSLFYIIALIFLGIGGILALTIKQPAKAKESTSQ</sequence>
<name>A0A1G1WAI5_9BACT</name>
<gene>
    <name evidence="2" type="ORF">A2Y57_00475</name>
</gene>
<keyword evidence="1" id="KW-0472">Membrane</keyword>
<protein>
    <recommendedName>
        <fullName evidence="4">DUF4064 domain-containing protein</fullName>
    </recommendedName>
</protein>
<keyword evidence="1" id="KW-0812">Transmembrane</keyword>
<accession>A0A1G1WAI5</accession>
<dbReference type="Proteomes" id="UP000177103">
    <property type="component" value="Unassembled WGS sequence"/>
</dbReference>
<dbReference type="AlphaFoldDB" id="A0A1G1WAI5"/>
<dbReference type="EMBL" id="MHCQ01000017">
    <property type="protein sequence ID" value="OGY24696.1"/>
    <property type="molecule type" value="Genomic_DNA"/>
</dbReference>
<evidence type="ECO:0000256" key="1">
    <source>
        <dbReference type="SAM" id="Phobius"/>
    </source>
</evidence>
<proteinExistence type="predicted"/>
<evidence type="ECO:0000313" key="2">
    <source>
        <dbReference type="EMBL" id="OGY24696.1"/>
    </source>
</evidence>
<feature type="transmembrane region" description="Helical" evidence="1">
    <location>
        <begin position="75"/>
        <end position="104"/>
    </location>
</feature>
<reference evidence="2 3" key="1">
    <citation type="journal article" date="2016" name="Nat. Commun.">
        <title>Thousands of microbial genomes shed light on interconnected biogeochemical processes in an aquifer system.</title>
        <authorList>
            <person name="Anantharaman K."/>
            <person name="Brown C.T."/>
            <person name="Hug L.A."/>
            <person name="Sharon I."/>
            <person name="Castelle C.J."/>
            <person name="Probst A.J."/>
            <person name="Thomas B.C."/>
            <person name="Singh A."/>
            <person name="Wilkins M.J."/>
            <person name="Karaoz U."/>
            <person name="Brodie E.L."/>
            <person name="Williams K.H."/>
            <person name="Hubbard S.S."/>
            <person name="Banfield J.F."/>
        </authorList>
    </citation>
    <scope>NUCLEOTIDE SEQUENCE [LARGE SCALE GENOMIC DNA]</scope>
</reference>
<evidence type="ECO:0008006" key="4">
    <source>
        <dbReference type="Google" id="ProtNLM"/>
    </source>
</evidence>
<organism evidence="2 3">
    <name type="scientific">Candidatus Woykebacteria bacterium RBG_13_40_7b</name>
    <dbReference type="NCBI Taxonomy" id="1802594"/>
    <lineage>
        <taxon>Bacteria</taxon>
        <taxon>Candidatus Woykeibacteriota</taxon>
    </lineage>
</organism>
<keyword evidence="1" id="KW-1133">Transmembrane helix</keyword>